<feature type="compositionally biased region" description="Polar residues" evidence="1">
    <location>
        <begin position="50"/>
        <end position="67"/>
    </location>
</feature>
<keyword evidence="4" id="KW-1185">Reference proteome</keyword>
<accession>A0A1H9CU35</accession>
<protein>
    <recommendedName>
        <fullName evidence="5">Murein lipoprotein</fullName>
    </recommendedName>
</protein>
<evidence type="ECO:0000313" key="4">
    <source>
        <dbReference type="Proteomes" id="UP000199496"/>
    </source>
</evidence>
<evidence type="ECO:0008006" key="5">
    <source>
        <dbReference type="Google" id="ProtNLM"/>
    </source>
</evidence>
<dbReference type="Pfam" id="PF11839">
    <property type="entry name" value="Alanine_zipper"/>
    <property type="match status" value="1"/>
</dbReference>
<feature type="signal peptide" evidence="2">
    <location>
        <begin position="1"/>
        <end position="25"/>
    </location>
</feature>
<dbReference type="PROSITE" id="PS51257">
    <property type="entry name" value="PROKAR_LIPOPROTEIN"/>
    <property type="match status" value="1"/>
</dbReference>
<reference evidence="3 4" key="1">
    <citation type="submission" date="2016-10" db="EMBL/GenBank/DDBJ databases">
        <authorList>
            <person name="de Groot N.N."/>
        </authorList>
    </citation>
    <scope>NUCLEOTIDE SEQUENCE [LARGE SCALE GENOMIC DNA]</scope>
    <source>
        <strain evidence="3 4">B7-7</strain>
    </source>
</reference>
<dbReference type="InterPro" id="IPR021793">
    <property type="entry name" value="Oprl"/>
</dbReference>
<proteinExistence type="predicted"/>
<feature type="region of interest" description="Disordered" evidence="1">
    <location>
        <begin position="50"/>
        <end position="77"/>
    </location>
</feature>
<dbReference type="STRING" id="867345.SAMN05421693_11521"/>
<keyword evidence="2" id="KW-0732">Signal</keyword>
<feature type="compositionally biased region" description="Basic and acidic residues" evidence="1">
    <location>
        <begin position="68"/>
        <end position="77"/>
    </location>
</feature>
<evidence type="ECO:0000256" key="2">
    <source>
        <dbReference type="SAM" id="SignalP"/>
    </source>
</evidence>
<evidence type="ECO:0000256" key="1">
    <source>
        <dbReference type="SAM" id="MobiDB-lite"/>
    </source>
</evidence>
<dbReference type="AlphaFoldDB" id="A0A1H9CU35"/>
<organism evidence="3 4">
    <name type="scientific">Ectothiorhodospira magna</name>
    <dbReference type="NCBI Taxonomy" id="867345"/>
    <lineage>
        <taxon>Bacteria</taxon>
        <taxon>Pseudomonadati</taxon>
        <taxon>Pseudomonadota</taxon>
        <taxon>Gammaproteobacteria</taxon>
        <taxon>Chromatiales</taxon>
        <taxon>Ectothiorhodospiraceae</taxon>
        <taxon>Ectothiorhodospira</taxon>
    </lineage>
</organism>
<dbReference type="NCBIfam" id="NF040598">
    <property type="entry name" value="Ala_zip_lipo"/>
    <property type="match status" value="1"/>
</dbReference>
<name>A0A1H9CU35_9GAMM</name>
<sequence>MQKGMFKIVMASAAALTLVLTTGCATTKSLEENRQMIDDVRVTSDQALRTANEARSSADQANRTANEANRKADRALQENARLREMIERMERTFQRPGK</sequence>
<evidence type="ECO:0000313" key="3">
    <source>
        <dbReference type="EMBL" id="SEQ04722.1"/>
    </source>
</evidence>
<dbReference type="EMBL" id="FOFO01000015">
    <property type="protein sequence ID" value="SEQ04722.1"/>
    <property type="molecule type" value="Genomic_DNA"/>
</dbReference>
<dbReference type="Proteomes" id="UP000199496">
    <property type="component" value="Unassembled WGS sequence"/>
</dbReference>
<feature type="chain" id="PRO_5011537215" description="Murein lipoprotein" evidence="2">
    <location>
        <begin position="26"/>
        <end position="98"/>
    </location>
</feature>
<gene>
    <name evidence="3" type="ORF">SAMN05421693_11521</name>
</gene>